<feature type="region of interest" description="Disordered" evidence="1">
    <location>
        <begin position="351"/>
        <end position="380"/>
    </location>
</feature>
<dbReference type="InterPro" id="IPR004147">
    <property type="entry name" value="ABC1_dom"/>
</dbReference>
<protein>
    <recommendedName>
        <fullName evidence="2">ABC1 atypical kinase-like domain-containing protein</fullName>
    </recommendedName>
</protein>
<evidence type="ECO:0000259" key="2">
    <source>
        <dbReference type="Pfam" id="PF03109"/>
    </source>
</evidence>
<evidence type="ECO:0000256" key="1">
    <source>
        <dbReference type="SAM" id="MobiDB-lite"/>
    </source>
</evidence>
<feature type="compositionally biased region" description="Basic and acidic residues" evidence="1">
    <location>
        <begin position="361"/>
        <end position="373"/>
    </location>
</feature>
<name>A0A7S2EI95_9STRA</name>
<dbReference type="EMBL" id="HBGN01023603">
    <property type="protein sequence ID" value="CAD9338023.1"/>
    <property type="molecule type" value="Transcribed_RNA"/>
</dbReference>
<dbReference type="InterPro" id="IPR051130">
    <property type="entry name" value="Mito_struct-func_regulator"/>
</dbReference>
<accession>A0A7S2EI95</accession>
<sequence>MTLSAMTAAAARVGGVAIKTPPSSQSCRTLVPFITARNIRTTSLKSSAVTSAGGESLAANASKNRGNSHDSNSGRKLAYGAAAAGLATSAAIVKYVRDEVGGTEGLVRTASFYSLAIPKYIEYRMHMWYGSPDDVWDDLHRETSQKGLDKMLELKGFYIKSGQICASNIGNAFPRIWQDTMSVLQDQCPHKDLDTVREIIESDMNKKMEEIFSSFDPEPIGAASIGQVHRAKLIDGRPVVVKIMYPEVERIFRGDVRTIKMFAQIAQPVHVPPLIEIEKQFMKEFDYTQESAQQIKVRENLMKAGLASGPNAICTVPKAYPELCTKRVLVMDELKGEKLAVGLRKDMERHAARAGLSPEQFRQEEEKKERELKNQGLVKRGPSSEEYDKYIRILDGKRKMENAGKAAYNYTLGWLPGKEWKDYELRDTLPINHAKMVDDLIYIHGHEVLVDGYFNGDPHPGNILLMGIEEGNPHLGLIDYGQVKELTKEERLLFCKLIIALADDDKKDIIRLMKQSGYESQNMNEDIIYRFAKVSYDEDNDELTEGKHIQVFMEDLEGQDPIIHLPQQYIMIGRASVMLRGLGHALHQSRSVAKIWRPIAVRVLEEEGLL</sequence>
<dbReference type="CDD" id="cd05121">
    <property type="entry name" value="ABC1_ADCK3-like"/>
    <property type="match status" value="1"/>
</dbReference>
<dbReference type="Pfam" id="PF03109">
    <property type="entry name" value="ABC1"/>
    <property type="match status" value="2"/>
</dbReference>
<proteinExistence type="predicted"/>
<dbReference type="InterPro" id="IPR011009">
    <property type="entry name" value="Kinase-like_dom_sf"/>
</dbReference>
<feature type="domain" description="ABC1 atypical kinase-like" evidence="2">
    <location>
        <begin position="184"/>
        <end position="339"/>
    </location>
</feature>
<dbReference type="PANTHER" id="PTHR43173">
    <property type="entry name" value="ABC1 FAMILY PROTEIN"/>
    <property type="match status" value="1"/>
</dbReference>
<gene>
    <name evidence="3" type="ORF">DBRI1063_LOCUS15062</name>
</gene>
<dbReference type="PANTHER" id="PTHR43173:SF34">
    <property type="entry name" value="ABC1 ATYPICAL KINASE-LIKE DOMAIN-CONTAINING PROTEIN"/>
    <property type="match status" value="1"/>
</dbReference>
<feature type="domain" description="ABC1 atypical kinase-like" evidence="2">
    <location>
        <begin position="411"/>
        <end position="511"/>
    </location>
</feature>
<dbReference type="AlphaFoldDB" id="A0A7S2EI95"/>
<reference evidence="3" key="1">
    <citation type="submission" date="2021-01" db="EMBL/GenBank/DDBJ databases">
        <authorList>
            <person name="Corre E."/>
            <person name="Pelletier E."/>
            <person name="Niang G."/>
            <person name="Scheremetjew M."/>
            <person name="Finn R."/>
            <person name="Kale V."/>
            <person name="Holt S."/>
            <person name="Cochrane G."/>
            <person name="Meng A."/>
            <person name="Brown T."/>
            <person name="Cohen L."/>
        </authorList>
    </citation>
    <scope>NUCLEOTIDE SEQUENCE</scope>
    <source>
        <strain evidence="3">Pop2</strain>
    </source>
</reference>
<evidence type="ECO:0000313" key="3">
    <source>
        <dbReference type="EMBL" id="CAD9338023.1"/>
    </source>
</evidence>
<organism evidence="3">
    <name type="scientific">Ditylum brightwellii</name>
    <dbReference type="NCBI Taxonomy" id="49249"/>
    <lineage>
        <taxon>Eukaryota</taxon>
        <taxon>Sar</taxon>
        <taxon>Stramenopiles</taxon>
        <taxon>Ochrophyta</taxon>
        <taxon>Bacillariophyta</taxon>
        <taxon>Mediophyceae</taxon>
        <taxon>Lithodesmiophycidae</taxon>
        <taxon>Lithodesmiales</taxon>
        <taxon>Lithodesmiaceae</taxon>
        <taxon>Ditylum</taxon>
    </lineage>
</organism>
<dbReference type="SUPFAM" id="SSF56112">
    <property type="entry name" value="Protein kinase-like (PK-like)"/>
    <property type="match status" value="1"/>
</dbReference>